<protein>
    <submittedName>
        <fullName evidence="2">Uncharacterized protein</fullName>
    </submittedName>
</protein>
<feature type="region of interest" description="Disordered" evidence="1">
    <location>
        <begin position="95"/>
        <end position="115"/>
    </location>
</feature>
<dbReference type="AlphaFoldDB" id="J3N3H6"/>
<dbReference type="Proteomes" id="UP000006038">
    <property type="component" value="Chromosome 10"/>
</dbReference>
<reference evidence="2" key="1">
    <citation type="journal article" date="2013" name="Nat. Commun.">
        <title>Whole-genome sequencing of Oryza brachyantha reveals mechanisms underlying Oryza genome evolution.</title>
        <authorList>
            <person name="Chen J."/>
            <person name="Huang Q."/>
            <person name="Gao D."/>
            <person name="Wang J."/>
            <person name="Lang Y."/>
            <person name="Liu T."/>
            <person name="Li B."/>
            <person name="Bai Z."/>
            <person name="Luis Goicoechea J."/>
            <person name="Liang C."/>
            <person name="Chen C."/>
            <person name="Zhang W."/>
            <person name="Sun S."/>
            <person name="Liao Y."/>
            <person name="Zhang X."/>
            <person name="Yang L."/>
            <person name="Song C."/>
            <person name="Wang M."/>
            <person name="Shi J."/>
            <person name="Liu G."/>
            <person name="Liu J."/>
            <person name="Zhou H."/>
            <person name="Zhou W."/>
            <person name="Yu Q."/>
            <person name="An N."/>
            <person name="Chen Y."/>
            <person name="Cai Q."/>
            <person name="Wang B."/>
            <person name="Liu B."/>
            <person name="Min J."/>
            <person name="Huang Y."/>
            <person name="Wu H."/>
            <person name="Li Z."/>
            <person name="Zhang Y."/>
            <person name="Yin Y."/>
            <person name="Song W."/>
            <person name="Jiang J."/>
            <person name="Jackson S.A."/>
            <person name="Wing R.A."/>
            <person name="Wang J."/>
            <person name="Chen M."/>
        </authorList>
    </citation>
    <scope>NUCLEOTIDE SEQUENCE [LARGE SCALE GENOMIC DNA]</scope>
    <source>
        <strain evidence="2">cv. IRGC 101232</strain>
    </source>
</reference>
<organism evidence="2">
    <name type="scientific">Oryza brachyantha</name>
    <name type="common">malo sina</name>
    <dbReference type="NCBI Taxonomy" id="4533"/>
    <lineage>
        <taxon>Eukaryota</taxon>
        <taxon>Viridiplantae</taxon>
        <taxon>Streptophyta</taxon>
        <taxon>Embryophyta</taxon>
        <taxon>Tracheophyta</taxon>
        <taxon>Spermatophyta</taxon>
        <taxon>Magnoliopsida</taxon>
        <taxon>Liliopsida</taxon>
        <taxon>Poales</taxon>
        <taxon>Poaceae</taxon>
        <taxon>BOP clade</taxon>
        <taxon>Oryzoideae</taxon>
        <taxon>Oryzeae</taxon>
        <taxon>Oryzinae</taxon>
        <taxon>Oryza</taxon>
    </lineage>
</organism>
<proteinExistence type="predicted"/>
<sequence length="115" mass="12410">MVMEAASTRVSPSITPFTSSFTWLDAWSSGAMSLAYRRSCSSLQVSGADGEDGGEVEGQLLGAHGLHVELVVHRRDVELLALLPGEHPRLLRQLHVVDPPPSDGQVLRRAGDHET</sequence>
<keyword evidence="3" id="KW-1185">Reference proteome</keyword>
<dbReference type="HOGENOM" id="CLU_2115149_0_0_1"/>
<reference evidence="2" key="2">
    <citation type="submission" date="2013-04" db="UniProtKB">
        <authorList>
            <consortium name="EnsemblPlants"/>
        </authorList>
    </citation>
    <scope>IDENTIFICATION</scope>
</reference>
<dbReference type="Gramene" id="OB10G20740.1">
    <property type="protein sequence ID" value="OB10G20740.1"/>
    <property type="gene ID" value="OB10G20740"/>
</dbReference>
<accession>J3N3H6</accession>
<name>J3N3H6_ORYBR</name>
<dbReference type="EnsemblPlants" id="OB10G20740.1">
    <property type="protein sequence ID" value="OB10G20740.1"/>
    <property type="gene ID" value="OB10G20740"/>
</dbReference>
<evidence type="ECO:0000313" key="3">
    <source>
        <dbReference type="Proteomes" id="UP000006038"/>
    </source>
</evidence>
<evidence type="ECO:0000256" key="1">
    <source>
        <dbReference type="SAM" id="MobiDB-lite"/>
    </source>
</evidence>
<evidence type="ECO:0000313" key="2">
    <source>
        <dbReference type="EnsemblPlants" id="OB10G20740.1"/>
    </source>
</evidence>